<dbReference type="InterPro" id="IPR003661">
    <property type="entry name" value="HisK_dim/P_dom"/>
</dbReference>
<feature type="transmembrane region" description="Helical" evidence="15">
    <location>
        <begin position="183"/>
        <end position="202"/>
    </location>
</feature>
<organism evidence="18 19">
    <name type="scientific">Pseudomonas nitroreducens</name>
    <dbReference type="NCBI Taxonomy" id="46680"/>
    <lineage>
        <taxon>Bacteria</taxon>
        <taxon>Pseudomonadati</taxon>
        <taxon>Pseudomonadota</taxon>
        <taxon>Gammaproteobacteria</taxon>
        <taxon>Pseudomonadales</taxon>
        <taxon>Pseudomonadaceae</taxon>
        <taxon>Pseudomonas</taxon>
    </lineage>
</organism>
<feature type="domain" description="Histidine kinase" evidence="16">
    <location>
        <begin position="259"/>
        <end position="458"/>
    </location>
</feature>
<keyword evidence="10" id="KW-0418">Kinase</keyword>
<dbReference type="EC" id="2.7.13.3" evidence="3"/>
<dbReference type="CDD" id="cd06225">
    <property type="entry name" value="HAMP"/>
    <property type="match status" value="1"/>
</dbReference>
<evidence type="ECO:0000256" key="6">
    <source>
        <dbReference type="ARBA" id="ARBA00022553"/>
    </source>
</evidence>
<evidence type="ECO:0000256" key="8">
    <source>
        <dbReference type="ARBA" id="ARBA00022692"/>
    </source>
</evidence>
<evidence type="ECO:0000313" key="18">
    <source>
        <dbReference type="EMBL" id="TLP73433.1"/>
    </source>
</evidence>
<dbReference type="GO" id="GO:0000155">
    <property type="term" value="F:phosphorelay sensor kinase activity"/>
    <property type="evidence" value="ECO:0007669"/>
    <property type="project" value="InterPro"/>
</dbReference>
<dbReference type="PANTHER" id="PTHR44936:SF5">
    <property type="entry name" value="SENSOR HISTIDINE KINASE ENVZ"/>
    <property type="match status" value="1"/>
</dbReference>
<name>A0A5R9A429_PSENT</name>
<dbReference type="Pfam" id="PF02518">
    <property type="entry name" value="HATPase_c"/>
    <property type="match status" value="1"/>
</dbReference>
<dbReference type="InterPro" id="IPR036890">
    <property type="entry name" value="HATPase_C_sf"/>
</dbReference>
<dbReference type="GO" id="GO:0005524">
    <property type="term" value="F:ATP binding"/>
    <property type="evidence" value="ECO:0007669"/>
    <property type="project" value="UniProtKB-KW"/>
</dbReference>
<dbReference type="SUPFAM" id="SSF47384">
    <property type="entry name" value="Homodimeric domain of signal transducing histidine kinase"/>
    <property type="match status" value="1"/>
</dbReference>
<feature type="domain" description="HAMP" evidence="17">
    <location>
        <begin position="199"/>
        <end position="251"/>
    </location>
</feature>
<dbReference type="EMBL" id="VASG01000004">
    <property type="protein sequence ID" value="TLP73433.1"/>
    <property type="molecule type" value="Genomic_DNA"/>
</dbReference>
<proteinExistence type="predicted"/>
<dbReference type="Gene3D" id="3.30.565.10">
    <property type="entry name" value="Histidine kinase-like ATPase, C-terminal domain"/>
    <property type="match status" value="1"/>
</dbReference>
<dbReference type="Proteomes" id="UP000307510">
    <property type="component" value="Unassembled WGS sequence"/>
</dbReference>
<dbReference type="InterPro" id="IPR004358">
    <property type="entry name" value="Sig_transdc_His_kin-like_C"/>
</dbReference>
<evidence type="ECO:0000256" key="15">
    <source>
        <dbReference type="SAM" id="Phobius"/>
    </source>
</evidence>
<evidence type="ECO:0000256" key="9">
    <source>
        <dbReference type="ARBA" id="ARBA00022741"/>
    </source>
</evidence>
<dbReference type="PANTHER" id="PTHR44936">
    <property type="entry name" value="SENSOR PROTEIN CREC"/>
    <property type="match status" value="1"/>
</dbReference>
<evidence type="ECO:0000256" key="1">
    <source>
        <dbReference type="ARBA" id="ARBA00000085"/>
    </source>
</evidence>
<dbReference type="SMART" id="SM00388">
    <property type="entry name" value="HisKA"/>
    <property type="match status" value="1"/>
</dbReference>
<keyword evidence="13" id="KW-0902">Two-component regulatory system</keyword>
<dbReference type="PROSITE" id="PS50109">
    <property type="entry name" value="HIS_KIN"/>
    <property type="match status" value="1"/>
</dbReference>
<dbReference type="SUPFAM" id="SSF55874">
    <property type="entry name" value="ATPase domain of HSP90 chaperone/DNA topoisomerase II/histidine kinase"/>
    <property type="match status" value="1"/>
</dbReference>
<evidence type="ECO:0000256" key="2">
    <source>
        <dbReference type="ARBA" id="ARBA00004429"/>
    </source>
</evidence>
<keyword evidence="14 15" id="KW-0472">Membrane</keyword>
<accession>A0A5R9A429</accession>
<dbReference type="InterPro" id="IPR036097">
    <property type="entry name" value="HisK_dim/P_sf"/>
</dbReference>
<dbReference type="SMART" id="SM00387">
    <property type="entry name" value="HATPase_c"/>
    <property type="match status" value="1"/>
</dbReference>
<evidence type="ECO:0000256" key="11">
    <source>
        <dbReference type="ARBA" id="ARBA00022840"/>
    </source>
</evidence>
<comment type="catalytic activity">
    <reaction evidence="1">
        <text>ATP + protein L-histidine = ADP + protein N-phospho-L-histidine.</text>
        <dbReference type="EC" id="2.7.13.3"/>
    </reaction>
</comment>
<comment type="caution">
    <text evidence="18">The sequence shown here is derived from an EMBL/GenBank/DDBJ whole genome shotgun (WGS) entry which is preliminary data.</text>
</comment>
<keyword evidence="12 15" id="KW-1133">Transmembrane helix</keyword>
<evidence type="ECO:0000256" key="13">
    <source>
        <dbReference type="ARBA" id="ARBA00023012"/>
    </source>
</evidence>
<evidence type="ECO:0000256" key="4">
    <source>
        <dbReference type="ARBA" id="ARBA00022475"/>
    </source>
</evidence>
<reference evidence="19" key="2">
    <citation type="submission" date="2019-06" db="EMBL/GenBank/DDBJ databases">
        <title>AzeR, a transcriptional regulator that responds to azelaic acid in Pseudomonas nitroreducens.</title>
        <authorList>
            <person name="Bez C."/>
            <person name="Javvadi S.G."/>
            <person name="Bertani I."/>
            <person name="Devescovi G."/>
            <person name="Studholme D.J."/>
            <person name="Geller A."/>
            <person name="Levy A."/>
            <person name="Venturi V."/>
        </authorList>
    </citation>
    <scope>NUCLEOTIDE SEQUENCE [LARGE SCALE GENOMIC DNA]</scope>
    <source>
        <strain evidence="19">DSM 9128</strain>
    </source>
</reference>
<dbReference type="SMART" id="SM00304">
    <property type="entry name" value="HAMP"/>
    <property type="match status" value="1"/>
</dbReference>
<evidence type="ECO:0000256" key="3">
    <source>
        <dbReference type="ARBA" id="ARBA00012438"/>
    </source>
</evidence>
<evidence type="ECO:0000313" key="19">
    <source>
        <dbReference type="Proteomes" id="UP000307510"/>
    </source>
</evidence>
<evidence type="ECO:0000259" key="17">
    <source>
        <dbReference type="PROSITE" id="PS50885"/>
    </source>
</evidence>
<dbReference type="Pfam" id="PF00672">
    <property type="entry name" value="HAMP"/>
    <property type="match status" value="1"/>
</dbReference>
<dbReference type="RefSeq" id="WP_138214407.1">
    <property type="nucleotide sequence ID" value="NZ_VASG01000004.1"/>
</dbReference>
<evidence type="ECO:0000259" key="16">
    <source>
        <dbReference type="PROSITE" id="PS50109"/>
    </source>
</evidence>
<dbReference type="PROSITE" id="PS50885">
    <property type="entry name" value="HAMP"/>
    <property type="match status" value="1"/>
</dbReference>
<evidence type="ECO:0000256" key="7">
    <source>
        <dbReference type="ARBA" id="ARBA00022679"/>
    </source>
</evidence>
<dbReference type="InterPro" id="IPR003660">
    <property type="entry name" value="HAMP_dom"/>
</dbReference>
<dbReference type="Pfam" id="PF00512">
    <property type="entry name" value="HisKA"/>
    <property type="match status" value="1"/>
</dbReference>
<evidence type="ECO:0000256" key="10">
    <source>
        <dbReference type="ARBA" id="ARBA00022777"/>
    </source>
</evidence>
<dbReference type="CDD" id="cd00082">
    <property type="entry name" value="HisKA"/>
    <property type="match status" value="1"/>
</dbReference>
<dbReference type="InterPro" id="IPR003594">
    <property type="entry name" value="HATPase_dom"/>
</dbReference>
<keyword evidence="8 15" id="KW-0812">Transmembrane</keyword>
<dbReference type="AlphaFoldDB" id="A0A5R9A429"/>
<gene>
    <name evidence="18" type="ORF">FEA48_14395</name>
</gene>
<sequence>MRLWPRTLFGRLVVILVGGMIAAQVLTGSIWYDVRHTQALEIPLRLAAARLTDLQHLHQRQPGSFTQALSALDRPGFAARLVDSADEPDGSFDPAAERLLRRAVHDQGGDSQGLRLLRVELHDGTGERSGLTGLFTGNGAKAHLLLEAPLDDGRWLRIAMIEGQGWSSQSTLDVALDYLLRLYLLRILVVVLLALLAVRLAIGPLDKLARAAEGLGKDIQRPPLPEEGPLEVRRAARAFNAMQQRLIHNLGERMRFLAAVSHDLRSPITRLRLRAEMLDDETARQKMRKDLDDMEGMVTATLDFISGSDLDEARQNLDVNALLQSLQADFEEQGERVSLAGRALQPLAGYPLSLQRALLNLLENAIRYAGGADIEVEDSEQALCIRVLDRGPGIPAEQLGRVTEPFYRLEPSRNRSTGGYGLGLSIAQTIAAAHHGRLELRNRDGGGLEATLLFDRGA</sequence>
<dbReference type="PRINTS" id="PR00344">
    <property type="entry name" value="BCTRLSENSOR"/>
</dbReference>
<evidence type="ECO:0000256" key="5">
    <source>
        <dbReference type="ARBA" id="ARBA00022519"/>
    </source>
</evidence>
<dbReference type="InterPro" id="IPR050980">
    <property type="entry name" value="2C_sensor_his_kinase"/>
</dbReference>
<keyword evidence="11" id="KW-0067">ATP-binding</keyword>
<dbReference type="Gene3D" id="1.10.287.130">
    <property type="match status" value="1"/>
</dbReference>
<dbReference type="GO" id="GO:0005886">
    <property type="term" value="C:plasma membrane"/>
    <property type="evidence" value="ECO:0007669"/>
    <property type="project" value="UniProtKB-SubCell"/>
</dbReference>
<evidence type="ECO:0000256" key="14">
    <source>
        <dbReference type="ARBA" id="ARBA00023136"/>
    </source>
</evidence>
<keyword evidence="7" id="KW-0808">Transferase</keyword>
<keyword evidence="9" id="KW-0547">Nucleotide-binding</keyword>
<dbReference type="CDD" id="cd00075">
    <property type="entry name" value="HATPase"/>
    <property type="match status" value="1"/>
</dbReference>
<evidence type="ECO:0000256" key="12">
    <source>
        <dbReference type="ARBA" id="ARBA00022989"/>
    </source>
</evidence>
<keyword evidence="5" id="KW-0997">Cell inner membrane</keyword>
<reference evidence="18 19" key="1">
    <citation type="submission" date="2019-05" db="EMBL/GenBank/DDBJ databases">
        <authorList>
            <person name="Moore K."/>
            <person name="O'Neill P."/>
            <person name="Farbos A."/>
            <person name="Studholme D.J."/>
        </authorList>
    </citation>
    <scope>NUCLEOTIDE SEQUENCE [LARGE SCALE GENOMIC DNA]</scope>
    <source>
        <strain evidence="18 19">DSM 9128</strain>
    </source>
</reference>
<keyword evidence="6" id="KW-0597">Phosphoprotein</keyword>
<dbReference type="InterPro" id="IPR005467">
    <property type="entry name" value="His_kinase_dom"/>
</dbReference>
<protein>
    <recommendedName>
        <fullName evidence="3">histidine kinase</fullName>
        <ecNumber evidence="3">2.7.13.3</ecNumber>
    </recommendedName>
</protein>
<feature type="transmembrane region" description="Helical" evidence="15">
    <location>
        <begin position="12"/>
        <end position="32"/>
    </location>
</feature>
<keyword evidence="4" id="KW-1003">Cell membrane</keyword>
<comment type="subcellular location">
    <subcellularLocation>
        <location evidence="2">Cell inner membrane</location>
        <topology evidence="2">Multi-pass membrane protein</topology>
    </subcellularLocation>
</comment>